<sequence length="124" mass="14393">MESSSTFKRISSANRDIENIPAPLSFYISSPRSGVHTWLLPVVSHLPLQKYLPNHKTHIAALFVTISSTEKDKNEYARYKWIAPIQFFRLWLRSQQGLFEAASIVDIKQRYFPLLYGNKECHPL</sequence>
<protein>
    <submittedName>
        <fullName evidence="1">Uncharacterized protein</fullName>
    </submittedName>
</protein>
<dbReference type="Proteomes" id="UP000499080">
    <property type="component" value="Unassembled WGS sequence"/>
</dbReference>
<evidence type="ECO:0000313" key="1">
    <source>
        <dbReference type="EMBL" id="GBM68220.1"/>
    </source>
</evidence>
<reference evidence="1 2" key="1">
    <citation type="journal article" date="2019" name="Sci. Rep.">
        <title>Orb-weaving spider Araneus ventricosus genome elucidates the spidroin gene catalogue.</title>
        <authorList>
            <person name="Kono N."/>
            <person name="Nakamura H."/>
            <person name="Ohtoshi R."/>
            <person name="Moran D.A.P."/>
            <person name="Shinohara A."/>
            <person name="Yoshida Y."/>
            <person name="Fujiwara M."/>
            <person name="Mori M."/>
            <person name="Tomita M."/>
            <person name="Arakawa K."/>
        </authorList>
    </citation>
    <scope>NUCLEOTIDE SEQUENCE [LARGE SCALE GENOMIC DNA]</scope>
</reference>
<organism evidence="1 2">
    <name type="scientific">Araneus ventricosus</name>
    <name type="common">Orbweaver spider</name>
    <name type="synonym">Epeira ventricosa</name>
    <dbReference type="NCBI Taxonomy" id="182803"/>
    <lineage>
        <taxon>Eukaryota</taxon>
        <taxon>Metazoa</taxon>
        <taxon>Ecdysozoa</taxon>
        <taxon>Arthropoda</taxon>
        <taxon>Chelicerata</taxon>
        <taxon>Arachnida</taxon>
        <taxon>Araneae</taxon>
        <taxon>Araneomorphae</taxon>
        <taxon>Entelegynae</taxon>
        <taxon>Araneoidea</taxon>
        <taxon>Araneidae</taxon>
        <taxon>Araneus</taxon>
    </lineage>
</organism>
<accession>A0A4Y2HSF5</accession>
<dbReference type="AlphaFoldDB" id="A0A4Y2HSF5"/>
<dbReference type="EMBL" id="BGPR01002128">
    <property type="protein sequence ID" value="GBM68220.1"/>
    <property type="molecule type" value="Genomic_DNA"/>
</dbReference>
<name>A0A4Y2HSF5_ARAVE</name>
<comment type="caution">
    <text evidence="1">The sequence shown here is derived from an EMBL/GenBank/DDBJ whole genome shotgun (WGS) entry which is preliminary data.</text>
</comment>
<gene>
    <name evidence="1" type="ORF">AVEN_96144_1</name>
</gene>
<evidence type="ECO:0000313" key="2">
    <source>
        <dbReference type="Proteomes" id="UP000499080"/>
    </source>
</evidence>
<keyword evidence="2" id="KW-1185">Reference proteome</keyword>
<proteinExistence type="predicted"/>